<feature type="transmembrane region" description="Helical" evidence="9">
    <location>
        <begin position="116"/>
        <end position="133"/>
    </location>
</feature>
<keyword evidence="7 9" id="KW-0472">Membrane</keyword>
<feature type="transmembrane region" description="Helical" evidence="9">
    <location>
        <begin position="32"/>
        <end position="51"/>
    </location>
</feature>
<keyword evidence="3" id="KW-0813">Transport</keyword>
<evidence type="ECO:0000256" key="6">
    <source>
        <dbReference type="ARBA" id="ARBA00022989"/>
    </source>
</evidence>
<gene>
    <name evidence="10" type="ORF">M4486_15690</name>
</gene>
<sequence length="354" mass="35152">MSTVSAPPAERAARRSEPRPTRAPLPPGLRTVLLALVLTAIAVAAGVITLARGELGVGPSDVLKVLEGGGDRRAEIILTRMRGPRVLVGAGAGAALGLAGTLFQTVTRNPLGSPDVIGLGAGAGAGIALVSLVSDGPAPTWMGALAGSAIAIGLVHAATGRGFASPSRLIIAGIGVAAMALALTQYVVAVVLRDAGSQLAGQLVGSLNSRSMQHAAMIGIVLLVCAPLAGLLRHDLTVMDMGDEMADALGGGAVRTRTSAIILSVLLCAGAVAVAGPIAFVALAAPHIARSTLRLPGPHLLVSALVGAVILLVSDLAVQAVPLLDGLPVGVITAGFGGVYLGILLIGTWRRNSA</sequence>
<evidence type="ECO:0000256" key="7">
    <source>
        <dbReference type="ARBA" id="ARBA00023136"/>
    </source>
</evidence>
<dbReference type="InterPro" id="IPR037294">
    <property type="entry name" value="ABC_BtuC-like"/>
</dbReference>
<dbReference type="InterPro" id="IPR000522">
    <property type="entry name" value="ABC_transptr_permease_BtuC"/>
</dbReference>
<feature type="compositionally biased region" description="Basic and acidic residues" evidence="8">
    <location>
        <begin position="11"/>
        <end position="20"/>
    </location>
</feature>
<proteinExistence type="inferred from homology"/>
<feature type="transmembrane region" description="Helical" evidence="9">
    <location>
        <begin position="327"/>
        <end position="349"/>
    </location>
</feature>
<evidence type="ECO:0000256" key="5">
    <source>
        <dbReference type="ARBA" id="ARBA00022692"/>
    </source>
</evidence>
<accession>A0ABY4N3B5</accession>
<keyword evidence="4" id="KW-1003">Cell membrane</keyword>
<evidence type="ECO:0000256" key="1">
    <source>
        <dbReference type="ARBA" id="ARBA00004651"/>
    </source>
</evidence>
<feature type="transmembrane region" description="Helical" evidence="9">
    <location>
        <begin position="170"/>
        <end position="192"/>
    </location>
</feature>
<dbReference type="Pfam" id="PF01032">
    <property type="entry name" value="FecCD"/>
    <property type="match status" value="1"/>
</dbReference>
<feature type="transmembrane region" description="Helical" evidence="9">
    <location>
        <begin position="261"/>
        <end position="288"/>
    </location>
</feature>
<evidence type="ECO:0000256" key="8">
    <source>
        <dbReference type="SAM" id="MobiDB-lite"/>
    </source>
</evidence>
<feature type="compositionally biased region" description="Low complexity" evidence="8">
    <location>
        <begin position="1"/>
        <end position="10"/>
    </location>
</feature>
<feature type="transmembrane region" description="Helical" evidence="9">
    <location>
        <begin position="140"/>
        <end position="158"/>
    </location>
</feature>
<feature type="transmembrane region" description="Helical" evidence="9">
    <location>
        <begin position="86"/>
        <end position="104"/>
    </location>
</feature>
<reference evidence="10" key="1">
    <citation type="submission" date="2022-05" db="EMBL/GenBank/DDBJ databases">
        <title>Genomic analysis of Brachybacterium sp. CBA3104.</title>
        <authorList>
            <person name="Roh S.W."/>
            <person name="Kim Y.B."/>
            <person name="Kim Y."/>
        </authorList>
    </citation>
    <scope>NUCLEOTIDE SEQUENCE</scope>
    <source>
        <strain evidence="10">CBA3104</strain>
    </source>
</reference>
<dbReference type="Gene3D" id="1.10.3470.10">
    <property type="entry name" value="ABC transporter involved in vitamin B12 uptake, BtuC"/>
    <property type="match status" value="1"/>
</dbReference>
<keyword evidence="5 9" id="KW-0812">Transmembrane</keyword>
<dbReference type="EMBL" id="CP097218">
    <property type="protein sequence ID" value="UQN29055.1"/>
    <property type="molecule type" value="Genomic_DNA"/>
</dbReference>
<evidence type="ECO:0000313" key="10">
    <source>
        <dbReference type="EMBL" id="UQN29055.1"/>
    </source>
</evidence>
<feature type="transmembrane region" description="Helical" evidence="9">
    <location>
        <begin position="300"/>
        <end position="321"/>
    </location>
</feature>
<comment type="similarity">
    <text evidence="2">Belongs to the binding-protein-dependent transport system permease family. FecCD subfamily.</text>
</comment>
<dbReference type="PANTHER" id="PTHR30472:SF24">
    <property type="entry name" value="FERRIC ENTEROBACTIN TRANSPORT SYSTEM PERMEASE PROTEIN FEPG"/>
    <property type="match status" value="1"/>
</dbReference>
<evidence type="ECO:0000256" key="2">
    <source>
        <dbReference type="ARBA" id="ARBA00007935"/>
    </source>
</evidence>
<feature type="transmembrane region" description="Helical" evidence="9">
    <location>
        <begin position="213"/>
        <end position="232"/>
    </location>
</feature>
<evidence type="ECO:0000256" key="3">
    <source>
        <dbReference type="ARBA" id="ARBA00022448"/>
    </source>
</evidence>
<evidence type="ECO:0000256" key="4">
    <source>
        <dbReference type="ARBA" id="ARBA00022475"/>
    </source>
</evidence>
<dbReference type="RefSeq" id="WP_249478217.1">
    <property type="nucleotide sequence ID" value="NZ_CP097218.1"/>
</dbReference>
<evidence type="ECO:0000256" key="9">
    <source>
        <dbReference type="SAM" id="Phobius"/>
    </source>
</evidence>
<protein>
    <submittedName>
        <fullName evidence="10">Iron chelate uptake ABC transporter family permease subunit</fullName>
    </submittedName>
</protein>
<organism evidence="10 11">
    <name type="scientific">Brachybacterium kimchii</name>
    <dbReference type="NCBI Taxonomy" id="2942909"/>
    <lineage>
        <taxon>Bacteria</taxon>
        <taxon>Bacillati</taxon>
        <taxon>Actinomycetota</taxon>
        <taxon>Actinomycetes</taxon>
        <taxon>Micrococcales</taxon>
        <taxon>Dermabacteraceae</taxon>
        <taxon>Brachybacterium</taxon>
    </lineage>
</organism>
<comment type="subcellular location">
    <subcellularLocation>
        <location evidence="1">Cell membrane</location>
        <topology evidence="1">Multi-pass membrane protein</topology>
    </subcellularLocation>
</comment>
<name>A0ABY4N3B5_9MICO</name>
<dbReference type="CDD" id="cd06550">
    <property type="entry name" value="TM_ABC_iron-siderophores_like"/>
    <property type="match status" value="1"/>
</dbReference>
<keyword evidence="6 9" id="KW-1133">Transmembrane helix</keyword>
<keyword evidence="11" id="KW-1185">Reference proteome</keyword>
<dbReference type="Proteomes" id="UP001055868">
    <property type="component" value="Chromosome"/>
</dbReference>
<dbReference type="SUPFAM" id="SSF81345">
    <property type="entry name" value="ABC transporter involved in vitamin B12 uptake, BtuC"/>
    <property type="match status" value="1"/>
</dbReference>
<evidence type="ECO:0000313" key="11">
    <source>
        <dbReference type="Proteomes" id="UP001055868"/>
    </source>
</evidence>
<dbReference type="PANTHER" id="PTHR30472">
    <property type="entry name" value="FERRIC ENTEROBACTIN TRANSPORT SYSTEM PERMEASE PROTEIN"/>
    <property type="match status" value="1"/>
</dbReference>
<feature type="region of interest" description="Disordered" evidence="8">
    <location>
        <begin position="1"/>
        <end position="24"/>
    </location>
</feature>